<evidence type="ECO:0000313" key="1">
    <source>
        <dbReference type="EMBL" id="KAL2518594.1"/>
    </source>
</evidence>
<protein>
    <submittedName>
        <fullName evidence="1">Uncharacterized protein</fullName>
    </submittedName>
</protein>
<proteinExistence type="predicted"/>
<accession>A0ABD1U0T2</accession>
<keyword evidence="2" id="KW-1185">Reference proteome</keyword>
<organism evidence="1 2">
    <name type="scientific">Abeliophyllum distichum</name>
    <dbReference type="NCBI Taxonomy" id="126358"/>
    <lineage>
        <taxon>Eukaryota</taxon>
        <taxon>Viridiplantae</taxon>
        <taxon>Streptophyta</taxon>
        <taxon>Embryophyta</taxon>
        <taxon>Tracheophyta</taxon>
        <taxon>Spermatophyta</taxon>
        <taxon>Magnoliopsida</taxon>
        <taxon>eudicotyledons</taxon>
        <taxon>Gunneridae</taxon>
        <taxon>Pentapetalae</taxon>
        <taxon>asterids</taxon>
        <taxon>lamiids</taxon>
        <taxon>Lamiales</taxon>
        <taxon>Oleaceae</taxon>
        <taxon>Forsythieae</taxon>
        <taxon>Abeliophyllum</taxon>
    </lineage>
</organism>
<evidence type="ECO:0000313" key="2">
    <source>
        <dbReference type="Proteomes" id="UP001604336"/>
    </source>
</evidence>
<reference evidence="2" key="1">
    <citation type="submission" date="2024-07" db="EMBL/GenBank/DDBJ databases">
        <title>Two chromosome-level genome assemblies of Korean endemic species Abeliophyllum distichum and Forsythia ovata (Oleaceae).</title>
        <authorList>
            <person name="Jang H."/>
        </authorList>
    </citation>
    <scope>NUCLEOTIDE SEQUENCE [LARGE SCALE GENOMIC DNA]</scope>
</reference>
<dbReference type="EMBL" id="JBFOLK010000004">
    <property type="protein sequence ID" value="KAL2518594.1"/>
    <property type="molecule type" value="Genomic_DNA"/>
</dbReference>
<name>A0ABD1U0T2_9LAMI</name>
<dbReference type="Proteomes" id="UP001604336">
    <property type="component" value="Unassembled WGS sequence"/>
</dbReference>
<comment type="caution">
    <text evidence="1">The sequence shown here is derived from an EMBL/GenBank/DDBJ whole genome shotgun (WGS) entry which is preliminary data.</text>
</comment>
<sequence>MKFLTLGGVTKIHGNQIEARACYINALRKAAKCEEIFPVVMMVQTKLMDVDLEKAEEEMILYEGLDLQIIGCDSSASPTEELEAFFVNPSDPTQMLQLGQ</sequence>
<gene>
    <name evidence="1" type="ORF">Adt_14841</name>
</gene>
<dbReference type="AlphaFoldDB" id="A0ABD1U0T2"/>